<evidence type="ECO:0008006" key="4">
    <source>
        <dbReference type="Google" id="ProtNLM"/>
    </source>
</evidence>
<dbReference type="GO" id="GO:0005743">
    <property type="term" value="C:mitochondrial inner membrane"/>
    <property type="evidence" value="ECO:0007669"/>
    <property type="project" value="TreeGrafter"/>
</dbReference>
<keyword evidence="1" id="KW-1133">Transmembrane helix</keyword>
<keyword evidence="3" id="KW-1185">Reference proteome</keyword>
<dbReference type="EMBL" id="JALJOU010000036">
    <property type="protein sequence ID" value="KAK9833474.1"/>
    <property type="molecule type" value="Genomic_DNA"/>
</dbReference>
<sequence>MEERVQAFTTSLSNKVYVKLLAQWRNLQDAKLGTFKHWLYRLAQGVLSREAPEESFLKGVPSEPDSLELIYPSSFEARLVRRRLRLLLRHQRGRFRRRLWGYSLACIPLLPLLATPVPNLPLYYCGYKAFSASSALAGCTALRNMLSHAETQQLQALRAQLQALQASGVVFPKDSWPARLLRPEPRYREVLENIEARVQRAYRGREPSALIPRLTPCAALDELVSPKARLTEPLSDRETLAVAERFGTHGLLEHVARARKRALGSHFPRTELG</sequence>
<evidence type="ECO:0000256" key="1">
    <source>
        <dbReference type="SAM" id="Phobius"/>
    </source>
</evidence>
<evidence type="ECO:0000313" key="3">
    <source>
        <dbReference type="Proteomes" id="UP001445335"/>
    </source>
</evidence>
<comment type="caution">
    <text evidence="2">The sequence shown here is derived from an EMBL/GenBank/DDBJ whole genome shotgun (WGS) entry which is preliminary data.</text>
</comment>
<accession>A0AAW1RIL9</accession>
<dbReference type="Pfam" id="PF10173">
    <property type="entry name" value="Mit_KHE1"/>
    <property type="match status" value="1"/>
</dbReference>
<protein>
    <recommendedName>
        <fullName evidence="4">Transmembrane protein</fullName>
    </recommendedName>
</protein>
<organism evidence="2 3">
    <name type="scientific">Elliptochloris bilobata</name>
    <dbReference type="NCBI Taxonomy" id="381761"/>
    <lineage>
        <taxon>Eukaryota</taxon>
        <taxon>Viridiplantae</taxon>
        <taxon>Chlorophyta</taxon>
        <taxon>core chlorophytes</taxon>
        <taxon>Trebouxiophyceae</taxon>
        <taxon>Trebouxiophyceae incertae sedis</taxon>
        <taxon>Elliptochloris clade</taxon>
        <taxon>Elliptochloris</taxon>
    </lineage>
</organism>
<keyword evidence="1" id="KW-0812">Transmembrane</keyword>
<evidence type="ECO:0000313" key="2">
    <source>
        <dbReference type="EMBL" id="KAK9833474.1"/>
    </source>
</evidence>
<reference evidence="2 3" key="1">
    <citation type="journal article" date="2024" name="Nat. Commun.">
        <title>Phylogenomics reveals the evolutionary origins of lichenization in chlorophyte algae.</title>
        <authorList>
            <person name="Puginier C."/>
            <person name="Libourel C."/>
            <person name="Otte J."/>
            <person name="Skaloud P."/>
            <person name="Haon M."/>
            <person name="Grisel S."/>
            <person name="Petersen M."/>
            <person name="Berrin J.G."/>
            <person name="Delaux P.M."/>
            <person name="Dal Grande F."/>
            <person name="Keller J."/>
        </authorList>
    </citation>
    <scope>NUCLEOTIDE SEQUENCE [LARGE SCALE GENOMIC DNA]</scope>
    <source>
        <strain evidence="2 3">SAG 245.80</strain>
    </source>
</reference>
<dbReference type="InterPro" id="IPR018786">
    <property type="entry name" value="Mit_KHE1"/>
</dbReference>
<gene>
    <name evidence="2" type="ORF">WJX81_008235</name>
</gene>
<dbReference type="Proteomes" id="UP001445335">
    <property type="component" value="Unassembled WGS sequence"/>
</dbReference>
<dbReference type="PANTHER" id="PTHR28062:SF1">
    <property type="entry name" value="TRANSMEMBRANE PROTEIN"/>
    <property type="match status" value="1"/>
</dbReference>
<proteinExistence type="predicted"/>
<dbReference type="GO" id="GO:0006813">
    <property type="term" value="P:potassium ion transport"/>
    <property type="evidence" value="ECO:0007669"/>
    <property type="project" value="TreeGrafter"/>
</dbReference>
<feature type="transmembrane region" description="Helical" evidence="1">
    <location>
        <begin position="99"/>
        <end position="117"/>
    </location>
</feature>
<dbReference type="AlphaFoldDB" id="A0AAW1RIL9"/>
<name>A0AAW1RIL9_9CHLO</name>
<dbReference type="PANTHER" id="PTHR28062">
    <property type="entry name" value="K+-H+ EXCHANGE-LIKE PROTEIN"/>
    <property type="match status" value="1"/>
</dbReference>
<dbReference type="GO" id="GO:1902600">
    <property type="term" value="P:proton transmembrane transport"/>
    <property type="evidence" value="ECO:0007669"/>
    <property type="project" value="TreeGrafter"/>
</dbReference>
<keyword evidence="1" id="KW-0472">Membrane</keyword>